<dbReference type="GO" id="GO:0005524">
    <property type="term" value="F:ATP binding"/>
    <property type="evidence" value="ECO:0007669"/>
    <property type="project" value="UniProtKB-KW"/>
</dbReference>
<sequence>MAFGNVAAERRAIEMTYDGLCTISEFQNVTDPKTGRTTQKPVVVLRDQPCALSQTSLSSARRTPTANEIDYDAKLFLSPDIAIKAGSRIRVTQHGMDLEFDQTGDPFRYPTHQEIKLKRVGRA</sequence>
<keyword evidence="1" id="KW-0067">ATP-binding</keyword>
<protein>
    <submittedName>
        <fullName evidence="1">ABC transporter ATP-binding protein</fullName>
    </submittedName>
</protein>
<dbReference type="RefSeq" id="WP_373948295.1">
    <property type="nucleotide sequence ID" value="NZ_JBHDLN010000001.1"/>
</dbReference>
<proteinExistence type="predicted"/>
<evidence type="ECO:0000313" key="1">
    <source>
        <dbReference type="EMBL" id="MFB0840964.1"/>
    </source>
</evidence>
<accession>A0ABV4UT13</accession>
<evidence type="ECO:0000313" key="2">
    <source>
        <dbReference type="Proteomes" id="UP001575622"/>
    </source>
</evidence>
<keyword evidence="1" id="KW-0547">Nucleotide-binding</keyword>
<name>A0ABV4UT13_9BACL</name>
<organism evidence="1 2">
    <name type="scientific">Paenibacillus oleatilyticus</name>
    <dbReference type="NCBI Taxonomy" id="2594886"/>
    <lineage>
        <taxon>Bacteria</taxon>
        <taxon>Bacillati</taxon>
        <taxon>Bacillota</taxon>
        <taxon>Bacilli</taxon>
        <taxon>Bacillales</taxon>
        <taxon>Paenibacillaceae</taxon>
        <taxon>Paenibacillus</taxon>
    </lineage>
</organism>
<gene>
    <name evidence="1" type="ORF">ACEU3E_02165</name>
</gene>
<dbReference type="EMBL" id="JBHDLN010000001">
    <property type="protein sequence ID" value="MFB0840964.1"/>
    <property type="molecule type" value="Genomic_DNA"/>
</dbReference>
<dbReference type="Proteomes" id="UP001575622">
    <property type="component" value="Unassembled WGS sequence"/>
</dbReference>
<keyword evidence="2" id="KW-1185">Reference proteome</keyword>
<reference evidence="1 2" key="1">
    <citation type="submission" date="2024-09" db="EMBL/GenBank/DDBJ databases">
        <authorList>
            <person name="Makale K.P.P."/>
            <person name="Makhzoum A."/>
            <person name="Rantong G."/>
            <person name="Rahube T.O."/>
        </authorList>
    </citation>
    <scope>NUCLEOTIDE SEQUENCE [LARGE SCALE GENOMIC DNA]</scope>
    <source>
        <strain evidence="1 2">KM_D13</strain>
    </source>
</reference>
<comment type="caution">
    <text evidence="1">The sequence shown here is derived from an EMBL/GenBank/DDBJ whole genome shotgun (WGS) entry which is preliminary data.</text>
</comment>